<sequence length="50" mass="5810">RHGESSKYSLRYEPIAGEHDDQCVNCHLVTMKLCATTHERLARIGRQRNK</sequence>
<protein>
    <recommendedName>
        <fullName evidence="3">Recombination activating protein 1</fullName>
    </recommendedName>
</protein>
<dbReference type="EMBL" id="BPLR01006479">
    <property type="protein sequence ID" value="GIY10133.1"/>
    <property type="molecule type" value="Genomic_DNA"/>
</dbReference>
<proteinExistence type="predicted"/>
<comment type="caution">
    <text evidence="1">The sequence shown here is derived from an EMBL/GenBank/DDBJ whole genome shotgun (WGS) entry which is preliminary data.</text>
</comment>
<name>A0AAV4QJ98_CAEEX</name>
<gene>
    <name evidence="1" type="ORF">CEXT_298151</name>
</gene>
<dbReference type="AlphaFoldDB" id="A0AAV4QJ98"/>
<accession>A0AAV4QJ98</accession>
<dbReference type="Proteomes" id="UP001054945">
    <property type="component" value="Unassembled WGS sequence"/>
</dbReference>
<feature type="non-terminal residue" evidence="1">
    <location>
        <position position="1"/>
    </location>
</feature>
<evidence type="ECO:0000313" key="2">
    <source>
        <dbReference type="Proteomes" id="UP001054945"/>
    </source>
</evidence>
<organism evidence="1 2">
    <name type="scientific">Caerostris extrusa</name>
    <name type="common">Bark spider</name>
    <name type="synonym">Caerostris bankana</name>
    <dbReference type="NCBI Taxonomy" id="172846"/>
    <lineage>
        <taxon>Eukaryota</taxon>
        <taxon>Metazoa</taxon>
        <taxon>Ecdysozoa</taxon>
        <taxon>Arthropoda</taxon>
        <taxon>Chelicerata</taxon>
        <taxon>Arachnida</taxon>
        <taxon>Araneae</taxon>
        <taxon>Araneomorphae</taxon>
        <taxon>Entelegynae</taxon>
        <taxon>Araneoidea</taxon>
        <taxon>Araneidae</taxon>
        <taxon>Caerostris</taxon>
    </lineage>
</organism>
<evidence type="ECO:0000313" key="1">
    <source>
        <dbReference type="EMBL" id="GIY10133.1"/>
    </source>
</evidence>
<keyword evidence="2" id="KW-1185">Reference proteome</keyword>
<reference evidence="1 2" key="1">
    <citation type="submission" date="2021-06" db="EMBL/GenBank/DDBJ databases">
        <title>Caerostris extrusa draft genome.</title>
        <authorList>
            <person name="Kono N."/>
            <person name="Arakawa K."/>
        </authorList>
    </citation>
    <scope>NUCLEOTIDE SEQUENCE [LARGE SCALE GENOMIC DNA]</scope>
</reference>
<evidence type="ECO:0008006" key="3">
    <source>
        <dbReference type="Google" id="ProtNLM"/>
    </source>
</evidence>